<feature type="domain" description="Methyl-accepting transducer" evidence="3">
    <location>
        <begin position="244"/>
        <end position="435"/>
    </location>
</feature>
<name>A0A368X1D4_MARNT</name>
<gene>
    <name evidence="5" type="ORF">DET61_1414</name>
</gene>
<comment type="caution">
    <text evidence="5">The sequence shown here is derived from an EMBL/GenBank/DDBJ whole genome shotgun (WGS) entry which is preliminary data.</text>
</comment>
<dbReference type="Gene3D" id="1.10.287.950">
    <property type="entry name" value="Methyl-accepting chemotaxis protein"/>
    <property type="match status" value="1"/>
</dbReference>
<dbReference type="CDD" id="cd00130">
    <property type="entry name" value="PAS"/>
    <property type="match status" value="2"/>
</dbReference>
<sequence>MLGFVKQSTFIECQNSLNQCRVDANSCARVVAAIRDAVGYIVFAPDGIVEQCNDNLLQVFGYKKDQIIGQHHRILVDSNYADHQDYDQFWQDLREGNFINGRFPRVNSRGEKIWLEGSYFPVKDDLGKVVNVVKIATDVTSLVNESSEKEALLTALNAYMAIIKFKPDGTVLDANANFLSAMNYELSEIVGQSHRVFCFEDFYRDNPNFWKRLANGESFSGRFQRRGGHGDIVWLEATYSPVYDELGRVEKIVKFAMNITEQVNRSDLARESAAATSEETSQIASESTRAIEEAVEVTTNVTEEVAGALRLSEALDEQAAKIQGIVTTIQGVADQTNLLALNAAIEAARAGEVGRGFAVVADEVRTLAARTAESLSEISSVVQANNEMIADMRRRMAHVSELSSNSADRISSLSSGIAEVDRGISELAETVSNLK</sequence>
<dbReference type="EMBL" id="QPJI01000041">
    <property type="protein sequence ID" value="RCW61822.1"/>
    <property type="molecule type" value="Genomic_DNA"/>
</dbReference>
<accession>A0A368X1D4</accession>
<dbReference type="InterPro" id="IPR013655">
    <property type="entry name" value="PAS_fold_3"/>
</dbReference>
<dbReference type="Gene3D" id="3.30.450.20">
    <property type="entry name" value="PAS domain"/>
    <property type="match status" value="2"/>
</dbReference>
<dbReference type="SUPFAM" id="SSF55785">
    <property type="entry name" value="PYP-like sensor domain (PAS domain)"/>
    <property type="match status" value="2"/>
</dbReference>
<dbReference type="SUPFAM" id="SSF58104">
    <property type="entry name" value="Methyl-accepting chemotaxis protein (MCP) signaling domain"/>
    <property type="match status" value="1"/>
</dbReference>
<dbReference type="InterPro" id="IPR004090">
    <property type="entry name" value="Chemotax_Me-accpt_rcpt"/>
</dbReference>
<dbReference type="Pfam" id="PF00015">
    <property type="entry name" value="MCPsignal"/>
    <property type="match status" value="1"/>
</dbReference>
<dbReference type="GO" id="GO:0016020">
    <property type="term" value="C:membrane"/>
    <property type="evidence" value="ECO:0007669"/>
    <property type="project" value="InterPro"/>
</dbReference>
<dbReference type="SMART" id="SM00283">
    <property type="entry name" value="MA"/>
    <property type="match status" value="1"/>
</dbReference>
<feature type="domain" description="PAC" evidence="4">
    <location>
        <begin position="217"/>
        <end position="271"/>
    </location>
</feature>
<dbReference type="PROSITE" id="PS50111">
    <property type="entry name" value="CHEMOTAXIS_TRANSDUC_2"/>
    <property type="match status" value="1"/>
</dbReference>
<evidence type="ECO:0000259" key="3">
    <source>
        <dbReference type="PROSITE" id="PS50111"/>
    </source>
</evidence>
<dbReference type="InterPro" id="IPR035965">
    <property type="entry name" value="PAS-like_dom_sf"/>
</dbReference>
<dbReference type="GO" id="GO:0007165">
    <property type="term" value="P:signal transduction"/>
    <property type="evidence" value="ECO:0007669"/>
    <property type="project" value="UniProtKB-KW"/>
</dbReference>
<dbReference type="PANTHER" id="PTHR24422:SF10">
    <property type="entry name" value="CHEMOTAXIS PROTEIN METHYLTRANSFERASE 2"/>
    <property type="match status" value="1"/>
</dbReference>
<evidence type="ECO:0000313" key="6">
    <source>
        <dbReference type="Proteomes" id="UP000253647"/>
    </source>
</evidence>
<keyword evidence="1 2" id="KW-0807">Transducer</keyword>
<reference evidence="5 6" key="1">
    <citation type="submission" date="2018-07" db="EMBL/GenBank/DDBJ databases">
        <title>Freshwater and sediment microbial communities from various areas in North America, analyzing microbe dynamics in response to fracking.</title>
        <authorList>
            <person name="Lamendella R."/>
        </authorList>
    </citation>
    <scope>NUCLEOTIDE SEQUENCE [LARGE SCALE GENOMIC DNA]</scope>
    <source>
        <strain evidence="5 6">105B</strain>
    </source>
</reference>
<dbReference type="Pfam" id="PF13426">
    <property type="entry name" value="PAS_9"/>
    <property type="match status" value="1"/>
</dbReference>
<dbReference type="GO" id="GO:0004888">
    <property type="term" value="F:transmembrane signaling receptor activity"/>
    <property type="evidence" value="ECO:0007669"/>
    <property type="project" value="InterPro"/>
</dbReference>
<dbReference type="InterPro" id="IPR004089">
    <property type="entry name" value="MCPsignal_dom"/>
</dbReference>
<evidence type="ECO:0000256" key="1">
    <source>
        <dbReference type="ARBA" id="ARBA00023224"/>
    </source>
</evidence>
<dbReference type="InterPro" id="IPR050903">
    <property type="entry name" value="Bact_Chemotaxis_MeTrfase"/>
</dbReference>
<evidence type="ECO:0000256" key="2">
    <source>
        <dbReference type="PROSITE-ProRule" id="PRU00284"/>
    </source>
</evidence>
<dbReference type="AlphaFoldDB" id="A0A368X1D4"/>
<evidence type="ECO:0000259" key="4">
    <source>
        <dbReference type="PROSITE" id="PS50113"/>
    </source>
</evidence>
<proteinExistence type="predicted"/>
<dbReference type="PANTHER" id="PTHR24422">
    <property type="entry name" value="CHEMOTAXIS PROTEIN METHYLTRANSFERASE"/>
    <property type="match status" value="1"/>
</dbReference>
<dbReference type="Proteomes" id="UP000253647">
    <property type="component" value="Unassembled WGS sequence"/>
</dbReference>
<organism evidence="5 6">
    <name type="scientific">Marinobacter nauticus</name>
    <name type="common">Marinobacter hydrocarbonoclasticus</name>
    <name type="synonym">Marinobacter aquaeolei</name>
    <dbReference type="NCBI Taxonomy" id="2743"/>
    <lineage>
        <taxon>Bacteria</taxon>
        <taxon>Pseudomonadati</taxon>
        <taxon>Pseudomonadota</taxon>
        <taxon>Gammaproteobacteria</taxon>
        <taxon>Pseudomonadales</taxon>
        <taxon>Marinobacteraceae</taxon>
        <taxon>Marinobacter</taxon>
    </lineage>
</organism>
<dbReference type="SMART" id="SM00086">
    <property type="entry name" value="PAC"/>
    <property type="match status" value="2"/>
</dbReference>
<dbReference type="SMART" id="SM00091">
    <property type="entry name" value="PAS"/>
    <property type="match status" value="2"/>
</dbReference>
<dbReference type="InterPro" id="IPR001610">
    <property type="entry name" value="PAC"/>
</dbReference>
<dbReference type="GO" id="GO:0006935">
    <property type="term" value="P:chemotaxis"/>
    <property type="evidence" value="ECO:0007669"/>
    <property type="project" value="InterPro"/>
</dbReference>
<dbReference type="NCBIfam" id="TIGR00229">
    <property type="entry name" value="sensory_box"/>
    <property type="match status" value="2"/>
</dbReference>
<dbReference type="PRINTS" id="PR00260">
    <property type="entry name" value="CHEMTRNSDUCR"/>
</dbReference>
<evidence type="ECO:0000313" key="5">
    <source>
        <dbReference type="EMBL" id="RCW61822.1"/>
    </source>
</evidence>
<dbReference type="PROSITE" id="PS50113">
    <property type="entry name" value="PAC"/>
    <property type="match status" value="1"/>
</dbReference>
<protein>
    <submittedName>
        <fullName evidence="5">Methyl-accepting chemotaxis sensory transducer with Pas/Pac sensor</fullName>
    </submittedName>
</protein>
<dbReference type="InterPro" id="IPR000014">
    <property type="entry name" value="PAS"/>
</dbReference>
<dbReference type="InterPro" id="IPR000700">
    <property type="entry name" value="PAS-assoc_C"/>
</dbReference>
<dbReference type="Pfam" id="PF08447">
    <property type="entry name" value="PAS_3"/>
    <property type="match status" value="1"/>
</dbReference>